<reference evidence="16 17" key="1">
    <citation type="submission" date="2014-02" db="EMBL/GenBank/DDBJ databases">
        <title>Genome sequence of Mycoplasma capricolum subsp. capricolum strain 14232.</title>
        <authorList>
            <person name="Sirand-Pugnet P."/>
            <person name="Breton M."/>
            <person name="Dordet-Frisoni E."/>
            <person name="Baranowski E."/>
            <person name="Barre A."/>
            <person name="Couture C."/>
            <person name="Dupuy V."/>
            <person name="Gaurivaud P."/>
            <person name="Jacob D."/>
            <person name="Lemaitre C."/>
            <person name="Manso-Silvan L."/>
            <person name="Nikolski M."/>
            <person name="Nouvel L.-X."/>
            <person name="Poumarat F."/>
            <person name="Tardy F."/>
            <person name="Thebault P."/>
            <person name="Theil S."/>
            <person name="Citti C."/>
            <person name="Thiaucourt F."/>
            <person name="Blanchard A."/>
        </authorList>
    </citation>
    <scope>NUCLEOTIDE SEQUENCE [LARGE SCALE GENOMIC DNA]</scope>
    <source>
        <strain evidence="16 17">14232</strain>
    </source>
</reference>
<keyword evidence="9 12" id="KW-0131">Cell cycle</keyword>
<evidence type="ECO:0000256" key="11">
    <source>
        <dbReference type="ARBA" id="ARBA00029986"/>
    </source>
</evidence>
<keyword evidence="7 12" id="KW-0143">Chaperone</keyword>
<evidence type="ECO:0000256" key="12">
    <source>
        <dbReference type="HAMAP-Rule" id="MF_00303"/>
    </source>
</evidence>
<dbReference type="InterPro" id="IPR027304">
    <property type="entry name" value="Trigger_fact/SurA_dom_sf"/>
</dbReference>
<evidence type="ECO:0000256" key="4">
    <source>
        <dbReference type="ARBA" id="ARBA00016902"/>
    </source>
</evidence>
<dbReference type="Gene3D" id="3.30.70.1050">
    <property type="entry name" value="Trigger factor ribosome-binding domain"/>
    <property type="match status" value="1"/>
</dbReference>
<dbReference type="EC" id="5.2.1.8" evidence="3 12"/>
<comment type="caution">
    <text evidence="16">The sequence shown here is derived from an EMBL/GenBank/DDBJ whole genome shotgun (WGS) entry which is preliminary data.</text>
</comment>
<dbReference type="SUPFAM" id="SSF109998">
    <property type="entry name" value="Triger factor/SurA peptide-binding domain-like"/>
    <property type="match status" value="1"/>
</dbReference>
<evidence type="ECO:0000313" key="17">
    <source>
        <dbReference type="Proteomes" id="UP000028533"/>
    </source>
</evidence>
<dbReference type="Pfam" id="PF00254">
    <property type="entry name" value="FKBP_C"/>
    <property type="match status" value="1"/>
</dbReference>
<comment type="similarity">
    <text evidence="2 12 14">Belongs to the FKBP-type PPIase family. Tig subfamily.</text>
</comment>
<evidence type="ECO:0000256" key="8">
    <source>
        <dbReference type="ARBA" id="ARBA00023235"/>
    </source>
</evidence>
<keyword evidence="5 12" id="KW-0132">Cell division</keyword>
<dbReference type="PIRSF" id="PIRSF003095">
    <property type="entry name" value="Trigger_factor"/>
    <property type="match status" value="1"/>
</dbReference>
<sequence length="428" mass="49225">MIFAQEKLVDQGQGKWTVTIDGEQWTEFLKKAKNRLKANLVVPGFRKGKAPESETAKYLTPIKLYNEAFKIVIKPAFDFALTQENRIQNDNSPTPVIVKVSEKEIVIDFVFDLVLEVKIGEYKNISTIKKSTVEVSQEDVDNVIDMYRSRFAMQKEKEANDQIQKGDIVTFDFKGYVDDQAFEGGEAKDFVLEIGSNQFVPGFEDSMIGLKVGENQEINVKFPEEYIPSLAGKDAKFVLNIKNIKEKILPAKDDELVKDLNLPDITTYVQLEEKVKKDVLEQKTKNNKSEFVENIIDEIIKTSEFQIPKTIVERQLKDVKKEFEDQLTQQKITLEKYKEITKISQEEIDEELKNDAIHRIKSFLVVSEIKNKENIKASEEAINTKFEEFANLYGIEAEKIKSLIDNQAIKHQVESELLETFIFENNGN</sequence>
<keyword evidence="6 12" id="KW-0697">Rotamase</keyword>
<dbReference type="AlphaFoldDB" id="A0A084EM18"/>
<dbReference type="InterPro" id="IPR008881">
    <property type="entry name" value="Trigger_fac_ribosome-bd_bac"/>
</dbReference>
<gene>
    <name evidence="12 16" type="primary">tig</name>
    <name evidence="16" type="ORF">MCAPa_4990</name>
</gene>
<dbReference type="Proteomes" id="UP000028533">
    <property type="component" value="Unassembled WGS sequence"/>
</dbReference>
<evidence type="ECO:0000256" key="14">
    <source>
        <dbReference type="RuleBase" id="RU003914"/>
    </source>
</evidence>
<comment type="subcellular location">
    <subcellularLocation>
        <location evidence="12">Cytoplasm</location>
    </subcellularLocation>
    <text evidence="12">About half TF is bound to the ribosome near the polypeptide exit tunnel while the other half is free in the cytoplasm.</text>
</comment>
<dbReference type="InterPro" id="IPR036611">
    <property type="entry name" value="Trigger_fac_ribosome-bd_sf"/>
</dbReference>
<dbReference type="InterPro" id="IPR037041">
    <property type="entry name" value="Trigger_fac_C_sf"/>
</dbReference>
<dbReference type="Pfam" id="PF05698">
    <property type="entry name" value="Trigger_C"/>
    <property type="match status" value="1"/>
</dbReference>
<dbReference type="GO" id="GO:0015031">
    <property type="term" value="P:protein transport"/>
    <property type="evidence" value="ECO:0007669"/>
    <property type="project" value="UniProtKB-UniRule"/>
</dbReference>
<dbReference type="GO" id="GO:0003755">
    <property type="term" value="F:peptidyl-prolyl cis-trans isomerase activity"/>
    <property type="evidence" value="ECO:0007669"/>
    <property type="project" value="UniProtKB-UniRule"/>
</dbReference>
<dbReference type="PROSITE" id="PS50059">
    <property type="entry name" value="FKBP_PPIASE"/>
    <property type="match status" value="1"/>
</dbReference>
<evidence type="ECO:0000259" key="15">
    <source>
        <dbReference type="PROSITE" id="PS50059"/>
    </source>
</evidence>
<evidence type="ECO:0000256" key="1">
    <source>
        <dbReference type="ARBA" id="ARBA00000971"/>
    </source>
</evidence>
<dbReference type="RefSeq" id="WP_036431942.1">
    <property type="nucleotide sequence ID" value="NZ_JFDO01000017.1"/>
</dbReference>
<evidence type="ECO:0000256" key="2">
    <source>
        <dbReference type="ARBA" id="ARBA00005464"/>
    </source>
</evidence>
<name>A0A084EM18_MYCCA</name>
<dbReference type="GO" id="GO:0005737">
    <property type="term" value="C:cytoplasm"/>
    <property type="evidence" value="ECO:0007669"/>
    <property type="project" value="UniProtKB-SubCell"/>
</dbReference>
<evidence type="ECO:0000256" key="6">
    <source>
        <dbReference type="ARBA" id="ARBA00023110"/>
    </source>
</evidence>
<comment type="function">
    <text evidence="10 12">Involved in protein export. Acts as a chaperone by maintaining the newly synthesized protein in an open conformation. Functions as a peptidyl-prolyl cis-trans isomerase.</text>
</comment>
<evidence type="ECO:0000256" key="7">
    <source>
        <dbReference type="ARBA" id="ARBA00023186"/>
    </source>
</evidence>
<evidence type="ECO:0000256" key="5">
    <source>
        <dbReference type="ARBA" id="ARBA00022618"/>
    </source>
</evidence>
<keyword evidence="8 12" id="KW-0413">Isomerase</keyword>
<dbReference type="InterPro" id="IPR005215">
    <property type="entry name" value="Trig_fac"/>
</dbReference>
<evidence type="ECO:0000256" key="10">
    <source>
        <dbReference type="ARBA" id="ARBA00024849"/>
    </source>
</evidence>
<evidence type="ECO:0000256" key="3">
    <source>
        <dbReference type="ARBA" id="ARBA00013194"/>
    </source>
</evidence>
<dbReference type="InterPro" id="IPR046357">
    <property type="entry name" value="PPIase_dom_sf"/>
</dbReference>
<dbReference type="InterPro" id="IPR008880">
    <property type="entry name" value="Trigger_fac_C"/>
</dbReference>
<comment type="catalytic activity">
    <reaction evidence="1 12 13">
        <text>[protein]-peptidylproline (omega=180) = [protein]-peptidylproline (omega=0)</text>
        <dbReference type="Rhea" id="RHEA:16237"/>
        <dbReference type="Rhea" id="RHEA-COMP:10747"/>
        <dbReference type="Rhea" id="RHEA-COMP:10748"/>
        <dbReference type="ChEBI" id="CHEBI:83833"/>
        <dbReference type="ChEBI" id="CHEBI:83834"/>
        <dbReference type="EC" id="5.2.1.8"/>
    </reaction>
</comment>
<comment type="domain">
    <text evidence="12">Consists of 3 domains; the N-terminus binds the ribosome, the middle domain has PPIase activity, while the C-terminus has intrinsic chaperone activity on its own.</text>
</comment>
<dbReference type="GO" id="GO:0051301">
    <property type="term" value="P:cell division"/>
    <property type="evidence" value="ECO:0007669"/>
    <property type="project" value="UniProtKB-KW"/>
</dbReference>
<accession>A0A084EM18</accession>
<protein>
    <recommendedName>
        <fullName evidence="4 12">Trigger factor</fullName>
        <shortName evidence="12">TF</shortName>
        <ecNumber evidence="3 12">5.2.1.8</ecNumber>
    </recommendedName>
    <alternativeName>
        <fullName evidence="11 12">PPIase</fullName>
    </alternativeName>
</protein>
<proteinExistence type="inferred from homology"/>
<dbReference type="Gene3D" id="1.10.3120.10">
    <property type="entry name" value="Trigger factor, C-terminal domain"/>
    <property type="match status" value="1"/>
</dbReference>
<dbReference type="Pfam" id="PF05697">
    <property type="entry name" value="Trigger_N"/>
    <property type="match status" value="1"/>
</dbReference>
<keyword evidence="12" id="KW-0963">Cytoplasm</keyword>
<evidence type="ECO:0000256" key="13">
    <source>
        <dbReference type="PROSITE-ProRule" id="PRU00277"/>
    </source>
</evidence>
<dbReference type="SUPFAM" id="SSF102735">
    <property type="entry name" value="Trigger factor ribosome-binding domain"/>
    <property type="match status" value="1"/>
</dbReference>
<evidence type="ECO:0000313" key="16">
    <source>
        <dbReference type="EMBL" id="KEZ19010.1"/>
    </source>
</evidence>
<dbReference type="EMBL" id="JFDO01000017">
    <property type="protein sequence ID" value="KEZ19010.1"/>
    <property type="molecule type" value="Genomic_DNA"/>
</dbReference>
<dbReference type="HAMAP" id="MF_00303">
    <property type="entry name" value="Trigger_factor_Tig"/>
    <property type="match status" value="1"/>
</dbReference>
<dbReference type="GO" id="GO:0006457">
    <property type="term" value="P:protein folding"/>
    <property type="evidence" value="ECO:0007669"/>
    <property type="project" value="UniProtKB-UniRule"/>
</dbReference>
<dbReference type="FunFam" id="3.10.50.40:FF:000001">
    <property type="entry name" value="Trigger factor"/>
    <property type="match status" value="1"/>
</dbReference>
<dbReference type="NCBIfam" id="TIGR00115">
    <property type="entry name" value="tig"/>
    <property type="match status" value="1"/>
</dbReference>
<dbReference type="Gene3D" id="3.10.50.40">
    <property type="match status" value="1"/>
</dbReference>
<evidence type="ECO:0000256" key="9">
    <source>
        <dbReference type="ARBA" id="ARBA00023306"/>
    </source>
</evidence>
<organism evidence="16 17">
    <name type="scientific">Mycoplasma capricolum subsp. capricolum 14232</name>
    <dbReference type="NCBI Taxonomy" id="1188238"/>
    <lineage>
        <taxon>Bacteria</taxon>
        <taxon>Bacillati</taxon>
        <taxon>Mycoplasmatota</taxon>
        <taxon>Mollicutes</taxon>
        <taxon>Mycoplasmataceae</taxon>
        <taxon>Mycoplasma</taxon>
    </lineage>
</organism>
<dbReference type="SUPFAM" id="SSF54534">
    <property type="entry name" value="FKBP-like"/>
    <property type="match status" value="1"/>
</dbReference>
<feature type="domain" description="PPIase FKBP-type" evidence="15">
    <location>
        <begin position="166"/>
        <end position="266"/>
    </location>
</feature>
<dbReference type="InterPro" id="IPR001179">
    <property type="entry name" value="PPIase_FKBP_dom"/>
</dbReference>